<keyword evidence="3" id="KW-1185">Reference proteome</keyword>
<name>A0ABY0IJ81_9BACT</name>
<dbReference type="RefSeq" id="WP_133296932.1">
    <property type="nucleotide sequence ID" value="NZ_QDKL01000002.1"/>
</dbReference>
<feature type="chain" id="PRO_5045384727" evidence="1">
    <location>
        <begin position="19"/>
        <end position="622"/>
    </location>
</feature>
<sequence>MRKTLTLFTLLSLTTALANDNGEAQYLQVISSKNPLFKSAMQVEGVREMYSECYQIDAQNGKLEDGDNKLSNCLWDRIKADEGIKEKVMKLVNEQSGEEGTGRYRTTMETTKKQSAGLKGLKEFFQKRLEEALYGEYQSDKGRFEKIADQRTFFELYKTQLGKNIIASMTSYCIETGPYATEIHQTGIPAYPLIHFSDEKASGDKNKNIASLNKQDIEKGAYSNWERCIQNLPVICAIGSSANKDEVTYKKYDVSTKKQKDSKKYSDILGSCEDRMKKGKDPTADETETCEKIVDNSNMRACQVVQYIELAKQSLLKTDDIVAKLDKKSGMAGIQNVEFYDSTKNQDESINALTTISSGEALEALSEGHKQDVAKMEECYKDGAIVDAEACSQYLATDKEEQYALLGELKVQQEATLEKLKNSENDPEEIAKILIEEGYTETQAQELATIQGVKEQVESRYQAKKDAILASLREEIEAHTTTGDEFDANNAQDVEKIAKIAKDIESRPENFSKLVHYNNIISSFLEVSSTGEDGEEVKNRNTASLSAEMKNSFLSEENKQKYEEMNVNLATLGYSEDQLGERFAQAGIDYSEAPNDDTTVELEDINKLIFSLFDGAENIQEK</sequence>
<keyword evidence="1" id="KW-0732">Signal</keyword>
<dbReference type="Proteomes" id="UP000443582">
    <property type="component" value="Unassembled WGS sequence"/>
</dbReference>
<feature type="signal peptide" evidence="1">
    <location>
        <begin position="1"/>
        <end position="18"/>
    </location>
</feature>
<organism evidence="2 3">
    <name type="scientific">Halobacteriovorax vibrionivorans</name>
    <dbReference type="NCBI Taxonomy" id="2152716"/>
    <lineage>
        <taxon>Bacteria</taxon>
        <taxon>Pseudomonadati</taxon>
        <taxon>Bdellovibrionota</taxon>
        <taxon>Bacteriovoracia</taxon>
        <taxon>Bacteriovoracales</taxon>
        <taxon>Halobacteriovoraceae</taxon>
        <taxon>Halobacteriovorax</taxon>
    </lineage>
</organism>
<dbReference type="EMBL" id="QDKL01000002">
    <property type="protein sequence ID" value="RZF21916.1"/>
    <property type="molecule type" value="Genomic_DNA"/>
</dbReference>
<protein>
    <submittedName>
        <fullName evidence="2">Uncharacterized protein</fullName>
    </submittedName>
</protein>
<evidence type="ECO:0000313" key="3">
    <source>
        <dbReference type="Proteomes" id="UP000443582"/>
    </source>
</evidence>
<gene>
    <name evidence="2" type="ORF">DAY19_09505</name>
</gene>
<proteinExistence type="predicted"/>
<accession>A0ABY0IJ81</accession>
<evidence type="ECO:0000256" key="1">
    <source>
        <dbReference type="SAM" id="SignalP"/>
    </source>
</evidence>
<comment type="caution">
    <text evidence="2">The sequence shown here is derived from an EMBL/GenBank/DDBJ whole genome shotgun (WGS) entry which is preliminary data.</text>
</comment>
<evidence type="ECO:0000313" key="2">
    <source>
        <dbReference type="EMBL" id="RZF21916.1"/>
    </source>
</evidence>
<reference evidence="3" key="1">
    <citation type="journal article" date="2019" name="Int. J. Syst. Evol. Microbiol.">
        <title>Halobacteriovorax valvorus sp. nov., a novel prokaryotic predator isolated from coastal seawater of China.</title>
        <authorList>
            <person name="Chen M.-X."/>
        </authorList>
    </citation>
    <scope>NUCLEOTIDE SEQUENCE [LARGE SCALE GENOMIC DNA]</scope>
    <source>
        <strain evidence="3">BL9</strain>
    </source>
</reference>